<feature type="compositionally biased region" description="Basic and acidic residues" evidence="1">
    <location>
        <begin position="13"/>
        <end position="26"/>
    </location>
</feature>
<dbReference type="EMBL" id="VOFY01000015">
    <property type="protein sequence ID" value="KAA8585494.1"/>
    <property type="molecule type" value="Genomic_DNA"/>
</dbReference>
<organism evidence="2 3">
    <name type="scientific">Etheostoma spectabile</name>
    <name type="common">orangethroat darter</name>
    <dbReference type="NCBI Taxonomy" id="54343"/>
    <lineage>
        <taxon>Eukaryota</taxon>
        <taxon>Metazoa</taxon>
        <taxon>Chordata</taxon>
        <taxon>Craniata</taxon>
        <taxon>Vertebrata</taxon>
        <taxon>Euteleostomi</taxon>
        <taxon>Actinopterygii</taxon>
        <taxon>Neopterygii</taxon>
        <taxon>Teleostei</taxon>
        <taxon>Neoteleostei</taxon>
        <taxon>Acanthomorphata</taxon>
        <taxon>Eupercaria</taxon>
        <taxon>Perciformes</taxon>
        <taxon>Percoidei</taxon>
        <taxon>Percidae</taxon>
        <taxon>Etheostomatinae</taxon>
        <taxon>Etheostoma</taxon>
    </lineage>
</organism>
<protein>
    <submittedName>
        <fullName evidence="2">Uncharacterized protein</fullName>
    </submittedName>
</protein>
<proteinExistence type="predicted"/>
<name>A0A5J5CWI1_9PERO</name>
<evidence type="ECO:0000313" key="3">
    <source>
        <dbReference type="Proteomes" id="UP000327493"/>
    </source>
</evidence>
<dbReference type="AlphaFoldDB" id="A0A5J5CWI1"/>
<reference evidence="2 3" key="1">
    <citation type="submission" date="2019-08" db="EMBL/GenBank/DDBJ databases">
        <title>A chromosome-level genome assembly, high-density linkage maps, and genome scans reveal the genomic architecture of hybrid incompatibilities underlying speciation via character displacement in darters (Percidae: Etheostominae).</title>
        <authorList>
            <person name="Moran R.L."/>
            <person name="Catchen J.M."/>
            <person name="Fuller R.C."/>
        </authorList>
    </citation>
    <scope>NUCLEOTIDE SEQUENCE [LARGE SCALE GENOMIC DNA]</scope>
    <source>
        <strain evidence="2">EspeVRDwgs_2016</strain>
        <tissue evidence="2">Muscle</tissue>
    </source>
</reference>
<feature type="non-terminal residue" evidence="2">
    <location>
        <position position="63"/>
    </location>
</feature>
<gene>
    <name evidence="2" type="ORF">FQN60_004188</name>
</gene>
<dbReference type="Proteomes" id="UP000327493">
    <property type="component" value="Chromosome 15"/>
</dbReference>
<sequence>MLPSQKTKVRPYGKHEEQGDLGDCRSRRGSGRRSWLVWLKHTLKGLQKLDCFLDALENLAVTS</sequence>
<evidence type="ECO:0000313" key="2">
    <source>
        <dbReference type="EMBL" id="KAA8585494.1"/>
    </source>
</evidence>
<feature type="region of interest" description="Disordered" evidence="1">
    <location>
        <begin position="1"/>
        <end position="28"/>
    </location>
</feature>
<accession>A0A5J5CWI1</accession>
<comment type="caution">
    <text evidence="2">The sequence shown here is derived from an EMBL/GenBank/DDBJ whole genome shotgun (WGS) entry which is preliminary data.</text>
</comment>
<keyword evidence="3" id="KW-1185">Reference proteome</keyword>
<evidence type="ECO:0000256" key="1">
    <source>
        <dbReference type="SAM" id="MobiDB-lite"/>
    </source>
</evidence>